<reference evidence="1" key="1">
    <citation type="journal article" date="2022" name="bioRxiv">
        <title>Population genetic analysis of Ophidiomyces ophidiicola, the causative agent of snake fungal disease, indicates recent introductions to the USA.</title>
        <authorList>
            <person name="Ladner J.T."/>
            <person name="Palmer J.M."/>
            <person name="Ettinger C.L."/>
            <person name="Stajich J.E."/>
            <person name="Farrell T.M."/>
            <person name="Glorioso B.M."/>
            <person name="Lawson B."/>
            <person name="Price S.J."/>
            <person name="Stengle A.G."/>
            <person name="Grear D.A."/>
            <person name="Lorch J.M."/>
        </authorList>
    </citation>
    <scope>NUCLEOTIDE SEQUENCE</scope>
    <source>
        <strain evidence="1">NWHC 24266-5</strain>
    </source>
</reference>
<sequence>MVVYWLCWQAAQRRNASKEAARLEVMAVRARARVAAAKQNIRPVNGTGVGNIQCLSQGNLCSSGALDERARRLARNGTAADGLKFADLDDDLVV</sequence>
<evidence type="ECO:0000313" key="1">
    <source>
        <dbReference type="EMBL" id="KAI2389256.1"/>
    </source>
</evidence>
<comment type="caution">
    <text evidence="1">The sequence shown here is derived from an EMBL/GenBank/DDBJ whole genome shotgun (WGS) entry which is preliminary data.</text>
</comment>
<accession>A0ACB8UZV5</accession>
<name>A0ACB8UZV5_9EURO</name>
<gene>
    <name evidence="1" type="ORF">LOY88_002222</name>
</gene>
<dbReference type="EMBL" id="JALBCA010000025">
    <property type="protein sequence ID" value="KAI2389256.1"/>
    <property type="molecule type" value="Genomic_DNA"/>
</dbReference>
<organism evidence="1">
    <name type="scientific">Ophidiomyces ophidiicola</name>
    <dbReference type="NCBI Taxonomy" id="1387563"/>
    <lineage>
        <taxon>Eukaryota</taxon>
        <taxon>Fungi</taxon>
        <taxon>Dikarya</taxon>
        <taxon>Ascomycota</taxon>
        <taxon>Pezizomycotina</taxon>
        <taxon>Eurotiomycetes</taxon>
        <taxon>Eurotiomycetidae</taxon>
        <taxon>Onygenales</taxon>
        <taxon>Onygenaceae</taxon>
        <taxon>Ophidiomyces</taxon>
    </lineage>
</organism>
<proteinExistence type="predicted"/>
<protein>
    <submittedName>
        <fullName evidence="1">Uncharacterized protein</fullName>
    </submittedName>
</protein>